<sequence length="35" mass="3997">MDQISVNEICMFDEGIEVTLPYCLSEEAVELGRDF</sequence>
<dbReference type="EMBL" id="JYDH01002324">
    <property type="protein sequence ID" value="KRY13713.1"/>
    <property type="molecule type" value="Genomic_DNA"/>
</dbReference>
<dbReference type="Proteomes" id="UP000054776">
    <property type="component" value="Unassembled WGS sequence"/>
</dbReference>
<organism evidence="1 2">
    <name type="scientific">Trichinella spiralis</name>
    <name type="common">Trichina worm</name>
    <dbReference type="NCBI Taxonomy" id="6334"/>
    <lineage>
        <taxon>Eukaryota</taxon>
        <taxon>Metazoa</taxon>
        <taxon>Ecdysozoa</taxon>
        <taxon>Nematoda</taxon>
        <taxon>Enoplea</taxon>
        <taxon>Dorylaimia</taxon>
        <taxon>Trichinellida</taxon>
        <taxon>Trichinellidae</taxon>
        <taxon>Trichinella</taxon>
    </lineage>
</organism>
<dbReference type="AlphaFoldDB" id="A0A0V0ZM79"/>
<comment type="caution">
    <text evidence="1">The sequence shown here is derived from an EMBL/GenBank/DDBJ whole genome shotgun (WGS) entry which is preliminary data.</text>
</comment>
<keyword evidence="2" id="KW-1185">Reference proteome</keyword>
<protein>
    <submittedName>
        <fullName evidence="1">Uncharacterized protein</fullName>
    </submittedName>
</protein>
<name>A0A0V0ZM79_TRISP</name>
<evidence type="ECO:0000313" key="2">
    <source>
        <dbReference type="Proteomes" id="UP000054776"/>
    </source>
</evidence>
<proteinExistence type="predicted"/>
<gene>
    <name evidence="1" type="ORF">T01_11926</name>
</gene>
<evidence type="ECO:0000313" key="1">
    <source>
        <dbReference type="EMBL" id="KRY13713.1"/>
    </source>
</evidence>
<accession>A0A0V0ZM79</accession>
<dbReference type="InParanoid" id="A0A0V0ZM79"/>
<reference evidence="1 2" key="1">
    <citation type="submission" date="2015-01" db="EMBL/GenBank/DDBJ databases">
        <title>Evolution of Trichinella species and genotypes.</title>
        <authorList>
            <person name="Korhonen P.K."/>
            <person name="Edoardo P."/>
            <person name="Giuseppe L.R."/>
            <person name="Gasser R.B."/>
        </authorList>
    </citation>
    <scope>NUCLEOTIDE SEQUENCE [LARGE SCALE GENOMIC DNA]</scope>
    <source>
        <strain evidence="1">ISS3</strain>
    </source>
</reference>